<keyword evidence="3" id="KW-1185">Reference proteome</keyword>
<name>A0ABQ9WE49_SAGOE</name>
<evidence type="ECO:0000256" key="1">
    <source>
        <dbReference type="SAM" id="MobiDB-lite"/>
    </source>
</evidence>
<proteinExistence type="predicted"/>
<feature type="compositionally biased region" description="Basic and acidic residues" evidence="1">
    <location>
        <begin position="223"/>
        <end position="235"/>
    </location>
</feature>
<dbReference type="PANTHER" id="PTHR15566:SF4">
    <property type="entry name" value="POM121-LIKE PROTEIN 1-RELATED"/>
    <property type="match status" value="1"/>
</dbReference>
<feature type="region of interest" description="Disordered" evidence="1">
    <location>
        <begin position="20"/>
        <end position="39"/>
    </location>
</feature>
<dbReference type="Pfam" id="PF15229">
    <property type="entry name" value="POM121"/>
    <property type="match status" value="1"/>
</dbReference>
<reference evidence="2 3" key="1">
    <citation type="submission" date="2023-05" db="EMBL/GenBank/DDBJ databases">
        <title>B98-5 Cell Line De Novo Hybrid Assembly: An Optical Mapping Approach.</title>
        <authorList>
            <person name="Kananen K."/>
            <person name="Auerbach J.A."/>
            <person name="Kautto E."/>
            <person name="Blachly J.S."/>
        </authorList>
    </citation>
    <scope>NUCLEOTIDE SEQUENCE [LARGE SCALE GENOMIC DNA]</scope>
    <source>
        <strain evidence="2">B95-8</strain>
        <tissue evidence="2">Cell line</tissue>
    </source>
</reference>
<feature type="compositionally biased region" description="Basic and acidic residues" evidence="1">
    <location>
        <begin position="203"/>
        <end position="216"/>
    </location>
</feature>
<gene>
    <name evidence="2" type="ORF">P7K49_000419</name>
</gene>
<dbReference type="PANTHER" id="PTHR15566">
    <property type="entry name" value="POM121-LIKE"/>
    <property type="match status" value="1"/>
</dbReference>
<dbReference type="InterPro" id="IPR043220">
    <property type="entry name" value="POM121-like_prot_1"/>
</dbReference>
<organism evidence="2 3">
    <name type="scientific">Saguinus oedipus</name>
    <name type="common">Cotton-top tamarin</name>
    <name type="synonym">Oedipomidas oedipus</name>
    <dbReference type="NCBI Taxonomy" id="9490"/>
    <lineage>
        <taxon>Eukaryota</taxon>
        <taxon>Metazoa</taxon>
        <taxon>Chordata</taxon>
        <taxon>Craniata</taxon>
        <taxon>Vertebrata</taxon>
        <taxon>Euteleostomi</taxon>
        <taxon>Mammalia</taxon>
        <taxon>Eutheria</taxon>
        <taxon>Euarchontoglires</taxon>
        <taxon>Primates</taxon>
        <taxon>Haplorrhini</taxon>
        <taxon>Platyrrhini</taxon>
        <taxon>Cebidae</taxon>
        <taxon>Callitrichinae</taxon>
        <taxon>Saguinus</taxon>
    </lineage>
</organism>
<protein>
    <submittedName>
        <fullName evidence="2">Uncharacterized protein</fullName>
    </submittedName>
</protein>
<feature type="region of interest" description="Disordered" evidence="1">
    <location>
        <begin position="198"/>
        <end position="383"/>
    </location>
</feature>
<evidence type="ECO:0000313" key="2">
    <source>
        <dbReference type="EMBL" id="KAK2119033.1"/>
    </source>
</evidence>
<evidence type="ECO:0000313" key="3">
    <source>
        <dbReference type="Proteomes" id="UP001266305"/>
    </source>
</evidence>
<dbReference type="Proteomes" id="UP001266305">
    <property type="component" value="Unassembled WGS sequence"/>
</dbReference>
<comment type="caution">
    <text evidence="2">The sequence shown here is derived from an EMBL/GenBank/DDBJ whole genome shotgun (WGS) entry which is preliminary data.</text>
</comment>
<sequence>MRFLATGECSLRLWPVGSRQEDAQSPALESSSNRKYPTAPRSGYLGTLCPLSLSRSRPGAEDLPVGLCCLEPAACIPHYTLLVGSLVAPAPRRSGNPSYKYPDTWNQPGVETTPRISVSYKPCVPSGNPAFNLRHRYRSKPVLCARYTRMFGSTAIAQILRTLREALGEVIAFLGPRTPSSTTHSHPEIMSRALMESGAGMPEQDKDPRVQEKPSDQKGGPEGTRDEQSAFRPLRDSGGLSPFVPRPGPLQRDLHTQRSEIPSDKTSQPSGMSYCVKRNSISSSYSSTGGFPWLKRRKGPASSHYRLPLTSSKTVSEVSPQAVSQGQAQCETAADSAPGEKPAPRSGSLTSHASRPHRQKFPLLPCRQGDAATSLTAGVPGHC</sequence>
<feature type="compositionally biased region" description="Basic and acidic residues" evidence="1">
    <location>
        <begin position="252"/>
        <end position="263"/>
    </location>
</feature>
<feature type="compositionally biased region" description="Polar residues" evidence="1">
    <location>
        <begin position="309"/>
        <end position="330"/>
    </location>
</feature>
<dbReference type="EMBL" id="JASSZA010000001">
    <property type="protein sequence ID" value="KAK2119033.1"/>
    <property type="molecule type" value="Genomic_DNA"/>
</dbReference>
<accession>A0ABQ9WE49</accession>